<keyword evidence="3" id="KW-0238">DNA-binding</keyword>
<sequence length="216" mass="22290">MTITVLIAEDEALVRAGCVLLLGTAPDIEVVADVGNGATAIEAAKTLAPQVVLMDLRMPIMDGVAATRAITATPDPPAVLVLTTFHEDTAVQQALAAGASGFLLKQAAPADLVQAIRCCAAGDGWLDPAIVGNVLTALRRTGPHAVAAPVALATLTPREREVLVLMARGLSNAEISAELFISEATTRTHVAHVIAKTGSRDRTQAVVLAYQSGLMT</sequence>
<keyword evidence="4" id="KW-0804">Transcription</keyword>
<dbReference type="InterPro" id="IPR039420">
    <property type="entry name" value="WalR-like"/>
</dbReference>
<dbReference type="AlphaFoldDB" id="A0A849BYA0"/>
<evidence type="ECO:0000259" key="6">
    <source>
        <dbReference type="PROSITE" id="PS50043"/>
    </source>
</evidence>
<feature type="domain" description="Response regulatory" evidence="7">
    <location>
        <begin position="4"/>
        <end position="120"/>
    </location>
</feature>
<dbReference type="PRINTS" id="PR00038">
    <property type="entry name" value="HTHLUXR"/>
</dbReference>
<reference evidence="8 9" key="1">
    <citation type="submission" date="2020-05" db="EMBL/GenBank/DDBJ databases">
        <title>MicrobeNet Type strains.</title>
        <authorList>
            <person name="Nicholson A.C."/>
        </authorList>
    </citation>
    <scope>NUCLEOTIDE SEQUENCE [LARGE SCALE GENOMIC DNA]</scope>
    <source>
        <strain evidence="8 9">JCM 3224</strain>
    </source>
</reference>
<dbReference type="SMART" id="SM00421">
    <property type="entry name" value="HTH_LUXR"/>
    <property type="match status" value="1"/>
</dbReference>
<dbReference type="InterPro" id="IPR001789">
    <property type="entry name" value="Sig_transdc_resp-reg_receiver"/>
</dbReference>
<dbReference type="RefSeq" id="WP_067526937.1">
    <property type="nucleotide sequence ID" value="NZ_JABELX010000001.1"/>
</dbReference>
<dbReference type="SUPFAM" id="SSF46894">
    <property type="entry name" value="C-terminal effector domain of the bipartite response regulators"/>
    <property type="match status" value="1"/>
</dbReference>
<evidence type="ECO:0000256" key="1">
    <source>
        <dbReference type="ARBA" id="ARBA00022553"/>
    </source>
</evidence>
<keyword evidence="2" id="KW-0805">Transcription regulation</keyword>
<protein>
    <submittedName>
        <fullName evidence="8">Response regulator transcription factor</fullName>
    </submittedName>
</protein>
<feature type="modified residue" description="4-aspartylphosphate" evidence="5">
    <location>
        <position position="55"/>
    </location>
</feature>
<organism evidence="8 9">
    <name type="scientific">Nocardia uniformis</name>
    <dbReference type="NCBI Taxonomy" id="53432"/>
    <lineage>
        <taxon>Bacteria</taxon>
        <taxon>Bacillati</taxon>
        <taxon>Actinomycetota</taxon>
        <taxon>Actinomycetes</taxon>
        <taxon>Mycobacteriales</taxon>
        <taxon>Nocardiaceae</taxon>
        <taxon>Nocardia</taxon>
    </lineage>
</organism>
<evidence type="ECO:0000256" key="5">
    <source>
        <dbReference type="PROSITE-ProRule" id="PRU00169"/>
    </source>
</evidence>
<evidence type="ECO:0000256" key="2">
    <source>
        <dbReference type="ARBA" id="ARBA00023015"/>
    </source>
</evidence>
<dbReference type="CDD" id="cd06170">
    <property type="entry name" value="LuxR_C_like"/>
    <property type="match status" value="1"/>
</dbReference>
<feature type="domain" description="HTH luxR-type" evidence="6">
    <location>
        <begin position="148"/>
        <end position="213"/>
    </location>
</feature>
<dbReference type="GO" id="GO:0006355">
    <property type="term" value="P:regulation of DNA-templated transcription"/>
    <property type="evidence" value="ECO:0007669"/>
    <property type="project" value="InterPro"/>
</dbReference>
<dbReference type="GO" id="GO:0003677">
    <property type="term" value="F:DNA binding"/>
    <property type="evidence" value="ECO:0007669"/>
    <property type="project" value="UniProtKB-KW"/>
</dbReference>
<dbReference type="CDD" id="cd17535">
    <property type="entry name" value="REC_NarL-like"/>
    <property type="match status" value="1"/>
</dbReference>
<dbReference type="Pfam" id="PF00072">
    <property type="entry name" value="Response_reg"/>
    <property type="match status" value="1"/>
</dbReference>
<proteinExistence type="predicted"/>
<dbReference type="PROSITE" id="PS50110">
    <property type="entry name" value="RESPONSE_REGULATORY"/>
    <property type="match status" value="1"/>
</dbReference>
<dbReference type="InterPro" id="IPR058245">
    <property type="entry name" value="NreC/VraR/RcsB-like_REC"/>
</dbReference>
<evidence type="ECO:0000313" key="8">
    <source>
        <dbReference type="EMBL" id="NNH69085.1"/>
    </source>
</evidence>
<evidence type="ECO:0000256" key="3">
    <source>
        <dbReference type="ARBA" id="ARBA00023125"/>
    </source>
</evidence>
<dbReference type="PANTHER" id="PTHR43214">
    <property type="entry name" value="TWO-COMPONENT RESPONSE REGULATOR"/>
    <property type="match status" value="1"/>
</dbReference>
<comment type="caution">
    <text evidence="8">The sequence shown here is derived from an EMBL/GenBank/DDBJ whole genome shotgun (WGS) entry which is preliminary data.</text>
</comment>
<dbReference type="PANTHER" id="PTHR43214:SF24">
    <property type="entry name" value="TRANSCRIPTIONAL REGULATORY PROTEIN NARL-RELATED"/>
    <property type="match status" value="1"/>
</dbReference>
<dbReference type="EMBL" id="JABELX010000001">
    <property type="protein sequence ID" value="NNH69085.1"/>
    <property type="molecule type" value="Genomic_DNA"/>
</dbReference>
<dbReference type="PROSITE" id="PS50043">
    <property type="entry name" value="HTH_LUXR_2"/>
    <property type="match status" value="1"/>
</dbReference>
<dbReference type="Proteomes" id="UP000586827">
    <property type="component" value="Unassembled WGS sequence"/>
</dbReference>
<evidence type="ECO:0000259" key="7">
    <source>
        <dbReference type="PROSITE" id="PS50110"/>
    </source>
</evidence>
<dbReference type="Pfam" id="PF00196">
    <property type="entry name" value="GerE"/>
    <property type="match status" value="1"/>
</dbReference>
<keyword evidence="1 5" id="KW-0597">Phosphoprotein</keyword>
<dbReference type="InterPro" id="IPR016032">
    <property type="entry name" value="Sig_transdc_resp-reg_C-effctor"/>
</dbReference>
<dbReference type="SMART" id="SM00448">
    <property type="entry name" value="REC"/>
    <property type="match status" value="1"/>
</dbReference>
<dbReference type="SUPFAM" id="SSF52172">
    <property type="entry name" value="CheY-like"/>
    <property type="match status" value="1"/>
</dbReference>
<dbReference type="InterPro" id="IPR011006">
    <property type="entry name" value="CheY-like_superfamily"/>
</dbReference>
<dbReference type="InterPro" id="IPR000792">
    <property type="entry name" value="Tscrpt_reg_LuxR_C"/>
</dbReference>
<dbReference type="GO" id="GO:0000160">
    <property type="term" value="P:phosphorelay signal transduction system"/>
    <property type="evidence" value="ECO:0007669"/>
    <property type="project" value="InterPro"/>
</dbReference>
<gene>
    <name evidence="8" type="ORF">HLB23_04220</name>
</gene>
<name>A0A849BYA0_9NOCA</name>
<keyword evidence="9" id="KW-1185">Reference proteome</keyword>
<evidence type="ECO:0000313" key="9">
    <source>
        <dbReference type="Proteomes" id="UP000586827"/>
    </source>
</evidence>
<dbReference type="Gene3D" id="3.40.50.2300">
    <property type="match status" value="1"/>
</dbReference>
<accession>A0A849BYA0</accession>
<evidence type="ECO:0000256" key="4">
    <source>
        <dbReference type="ARBA" id="ARBA00023163"/>
    </source>
</evidence>